<evidence type="ECO:0000313" key="2">
    <source>
        <dbReference type="Proteomes" id="UP000193553"/>
    </source>
</evidence>
<dbReference type="AlphaFoldDB" id="A0A1X3GF19"/>
<dbReference type="EMBL" id="NAFI01000185">
    <property type="protein sequence ID" value="OSJ04103.1"/>
    <property type="molecule type" value="Genomic_DNA"/>
</dbReference>
<sequence>MCRKSNRVEAAERQDGCTCDRVERWTWLGSLARQQLAPQLKLQDVEKEGAFWGYLSKKILEPSGSVQPQVGVANKFNGRDREMDVGFDRASV</sequence>
<evidence type="ECO:0000313" key="1">
    <source>
        <dbReference type="EMBL" id="OSJ04103.1"/>
    </source>
</evidence>
<dbReference type="Proteomes" id="UP000193553">
    <property type="component" value="Unassembled WGS sequence"/>
</dbReference>
<accession>A0A1X3GF19</accession>
<protein>
    <submittedName>
        <fullName evidence="1">Uncharacterized protein</fullName>
    </submittedName>
</protein>
<reference evidence="1 2" key="1">
    <citation type="submission" date="2017-03" db="EMBL/GenBank/DDBJ databases">
        <title>Whole genome sequences of fourteen strains of Bradyrhizobium canariense and one strain of Bradyrhizobium japonicum isolated from Lupinus (Papilionoideae: Genisteae) species in Algeria.</title>
        <authorList>
            <person name="Crovadore J."/>
            <person name="Chekireb D."/>
            <person name="Brachmann A."/>
            <person name="Chablais R."/>
            <person name="Cochard B."/>
            <person name="Lefort F."/>
        </authorList>
    </citation>
    <scope>NUCLEOTIDE SEQUENCE [LARGE SCALE GENOMIC DNA]</scope>
    <source>
        <strain evidence="1 2">UBMA195</strain>
    </source>
</reference>
<proteinExistence type="predicted"/>
<organism evidence="1 2">
    <name type="scientific">Bradyrhizobium canariense</name>
    <dbReference type="NCBI Taxonomy" id="255045"/>
    <lineage>
        <taxon>Bacteria</taxon>
        <taxon>Pseudomonadati</taxon>
        <taxon>Pseudomonadota</taxon>
        <taxon>Alphaproteobacteria</taxon>
        <taxon>Hyphomicrobiales</taxon>
        <taxon>Nitrobacteraceae</taxon>
        <taxon>Bradyrhizobium</taxon>
    </lineage>
</organism>
<comment type="caution">
    <text evidence="1">The sequence shown here is derived from an EMBL/GenBank/DDBJ whole genome shotgun (WGS) entry which is preliminary data.</text>
</comment>
<name>A0A1X3GF19_9BRAD</name>
<gene>
    <name evidence="1" type="ORF">BSZ18_29035</name>
</gene>